<comment type="caution">
    <text evidence="11">The sequence shown here is derived from an EMBL/GenBank/DDBJ whole genome shotgun (WGS) entry which is preliminary data.</text>
</comment>
<dbReference type="InterPro" id="IPR014729">
    <property type="entry name" value="Rossmann-like_a/b/a_fold"/>
</dbReference>
<dbReference type="EC" id="2.7.7.3" evidence="9"/>
<feature type="domain" description="Cytidyltransferase-like" evidence="10">
    <location>
        <begin position="8"/>
        <end position="135"/>
    </location>
</feature>
<evidence type="ECO:0000256" key="5">
    <source>
        <dbReference type="ARBA" id="ARBA00022840"/>
    </source>
</evidence>
<keyword evidence="4 9" id="KW-0547">Nucleotide-binding</keyword>
<feature type="binding site" evidence="9">
    <location>
        <position position="89"/>
    </location>
    <ligand>
        <name>substrate</name>
    </ligand>
</feature>
<keyword evidence="12" id="KW-1185">Reference proteome</keyword>
<feature type="binding site" evidence="9">
    <location>
        <position position="11"/>
    </location>
    <ligand>
        <name>substrate</name>
    </ligand>
</feature>
<comment type="similarity">
    <text evidence="9">Belongs to the bacterial CoaD family.</text>
</comment>
<dbReference type="NCBIfam" id="TIGR01510">
    <property type="entry name" value="coaD_prev_kdtB"/>
    <property type="match status" value="1"/>
</dbReference>
<keyword evidence="3 9" id="KW-0548">Nucleotidyltransferase</keyword>
<evidence type="ECO:0000259" key="10">
    <source>
        <dbReference type="Pfam" id="PF01467"/>
    </source>
</evidence>
<feature type="binding site" evidence="9">
    <location>
        <begin position="125"/>
        <end position="131"/>
    </location>
    <ligand>
        <name>ATP</name>
        <dbReference type="ChEBI" id="CHEBI:30616"/>
    </ligand>
</feature>
<evidence type="ECO:0000256" key="4">
    <source>
        <dbReference type="ARBA" id="ARBA00022741"/>
    </source>
</evidence>
<evidence type="ECO:0000313" key="11">
    <source>
        <dbReference type="EMBL" id="POZ91044.1"/>
    </source>
</evidence>
<dbReference type="AlphaFoldDB" id="A0A2S5ED29"/>
<keyword evidence="6 9" id="KW-0460">Magnesium</keyword>
<keyword evidence="5 9" id="KW-0067">ATP-binding</keyword>
<dbReference type="EMBL" id="JALY01000225">
    <property type="protein sequence ID" value="POZ91044.1"/>
    <property type="molecule type" value="Genomic_DNA"/>
</dbReference>
<dbReference type="NCBIfam" id="TIGR00125">
    <property type="entry name" value="cyt_tran_rel"/>
    <property type="match status" value="1"/>
</dbReference>
<dbReference type="PRINTS" id="PR01020">
    <property type="entry name" value="LPSBIOSNTHSS"/>
</dbReference>
<accession>A0A2S5ED29</accession>
<dbReference type="CDD" id="cd02163">
    <property type="entry name" value="PPAT"/>
    <property type="match status" value="1"/>
</dbReference>
<proteinExistence type="inferred from homology"/>
<evidence type="ECO:0000256" key="9">
    <source>
        <dbReference type="HAMAP-Rule" id="MF_00151"/>
    </source>
</evidence>
<evidence type="ECO:0000313" key="12">
    <source>
        <dbReference type="Proteomes" id="UP000236950"/>
    </source>
</evidence>
<evidence type="ECO:0000256" key="8">
    <source>
        <dbReference type="ARBA" id="ARBA00029346"/>
    </source>
</evidence>
<evidence type="ECO:0000256" key="1">
    <source>
        <dbReference type="ARBA" id="ARBA00022490"/>
    </source>
</evidence>
<comment type="subunit">
    <text evidence="9">Homohexamer.</text>
</comment>
<gene>
    <name evidence="9 11" type="primary">coaD</name>
    <name evidence="11" type="ORF">AA81_10785</name>
</gene>
<feature type="binding site" evidence="9">
    <location>
        <position position="19"/>
    </location>
    <ligand>
        <name>ATP</name>
        <dbReference type="ChEBI" id="CHEBI:30616"/>
    </ligand>
</feature>
<dbReference type="UniPathway" id="UPA00241">
    <property type="reaction ID" value="UER00355"/>
</dbReference>
<dbReference type="PANTHER" id="PTHR21342:SF1">
    <property type="entry name" value="PHOSPHOPANTETHEINE ADENYLYLTRANSFERASE"/>
    <property type="match status" value="1"/>
</dbReference>
<protein>
    <recommendedName>
        <fullName evidence="9">Phosphopantetheine adenylyltransferase</fullName>
        <ecNumber evidence="9">2.7.7.3</ecNumber>
    </recommendedName>
    <alternativeName>
        <fullName evidence="9">Dephospho-CoA pyrophosphorylase</fullName>
    </alternativeName>
    <alternativeName>
        <fullName evidence="9">Pantetheine-phosphate adenylyltransferase</fullName>
        <shortName evidence="9">PPAT</shortName>
    </alternativeName>
</protein>
<keyword evidence="7 9" id="KW-0173">Coenzyme A biosynthesis</keyword>
<evidence type="ECO:0000256" key="7">
    <source>
        <dbReference type="ARBA" id="ARBA00022993"/>
    </source>
</evidence>
<name>A0A2S5ED29_9BACT</name>
<feature type="binding site" evidence="9">
    <location>
        <begin position="90"/>
        <end position="92"/>
    </location>
    <ligand>
        <name>ATP</name>
        <dbReference type="ChEBI" id="CHEBI:30616"/>
    </ligand>
</feature>
<keyword evidence="1 9" id="KW-0963">Cytoplasm</keyword>
<dbReference type="PANTHER" id="PTHR21342">
    <property type="entry name" value="PHOSPHOPANTETHEINE ADENYLYLTRANSFERASE"/>
    <property type="match status" value="1"/>
</dbReference>
<comment type="cofactor">
    <cofactor evidence="9">
        <name>Mg(2+)</name>
        <dbReference type="ChEBI" id="CHEBI:18420"/>
    </cofactor>
</comment>
<dbReference type="SUPFAM" id="SSF52374">
    <property type="entry name" value="Nucleotidylyl transferase"/>
    <property type="match status" value="1"/>
</dbReference>
<reference evidence="11 12" key="1">
    <citation type="submission" date="2014-01" db="EMBL/GenBank/DDBJ databases">
        <title>Comparative genomics of Petrotoga.</title>
        <authorList>
            <person name="Chow K."/>
            <person name="Charchuk R."/>
            <person name="Nesbo C.L."/>
        </authorList>
    </citation>
    <scope>NUCLEOTIDE SEQUENCE [LARGE SCALE GENOMIC DNA]</scope>
    <source>
        <strain evidence="11 12">DSM 16923</strain>
    </source>
</reference>
<feature type="binding site" evidence="9">
    <location>
        <position position="43"/>
    </location>
    <ligand>
        <name>substrate</name>
    </ligand>
</feature>
<evidence type="ECO:0000256" key="6">
    <source>
        <dbReference type="ARBA" id="ARBA00022842"/>
    </source>
</evidence>
<dbReference type="InterPro" id="IPR001980">
    <property type="entry name" value="PPAT"/>
</dbReference>
<dbReference type="RefSeq" id="WP_103899024.1">
    <property type="nucleotide sequence ID" value="NZ_JALY01000225.1"/>
</dbReference>
<dbReference type="GO" id="GO:0015937">
    <property type="term" value="P:coenzyme A biosynthetic process"/>
    <property type="evidence" value="ECO:0007669"/>
    <property type="project" value="UniProtKB-UniRule"/>
</dbReference>
<sequence>MGIRDAAYPGSFDPITFGHVNIVKRASERFDNLYVVVVNNPNKKYLFSLHERVEMVKKDLDGIKNVVVESFDGLLVNYLKEKKIYNLIRGLRAVSDYEYELQMANANHMLFRELEIFFLMADTDFSYISSSMIKEIASYNGDVSKWVSKFVESKLQEKLLKK</sequence>
<feature type="binding site" evidence="9">
    <location>
        <position position="75"/>
    </location>
    <ligand>
        <name>substrate</name>
    </ligand>
</feature>
<feature type="site" description="Transition state stabilizer" evidence="9">
    <location>
        <position position="19"/>
    </location>
</feature>
<evidence type="ECO:0000256" key="2">
    <source>
        <dbReference type="ARBA" id="ARBA00022679"/>
    </source>
</evidence>
<dbReference type="GO" id="GO:0004595">
    <property type="term" value="F:pantetheine-phosphate adenylyltransferase activity"/>
    <property type="evidence" value="ECO:0007669"/>
    <property type="project" value="UniProtKB-UniRule"/>
</dbReference>
<feature type="binding site" evidence="9">
    <location>
        <begin position="11"/>
        <end position="12"/>
    </location>
    <ligand>
        <name>ATP</name>
        <dbReference type="ChEBI" id="CHEBI:30616"/>
    </ligand>
</feature>
<evidence type="ECO:0000256" key="3">
    <source>
        <dbReference type="ARBA" id="ARBA00022695"/>
    </source>
</evidence>
<dbReference type="Gene3D" id="3.40.50.620">
    <property type="entry name" value="HUPs"/>
    <property type="match status" value="1"/>
</dbReference>
<dbReference type="Pfam" id="PF01467">
    <property type="entry name" value="CTP_transf_like"/>
    <property type="match status" value="1"/>
</dbReference>
<comment type="pathway">
    <text evidence="9">Cofactor biosynthesis; coenzyme A biosynthesis; CoA from (R)-pantothenate: step 4/5.</text>
</comment>
<dbReference type="HAMAP" id="MF_00151">
    <property type="entry name" value="PPAT_bact"/>
    <property type="match status" value="1"/>
</dbReference>
<comment type="subcellular location">
    <subcellularLocation>
        <location evidence="9">Cytoplasm</location>
    </subcellularLocation>
</comment>
<organism evidence="11 12">
    <name type="scientific">Petrotoga halophila DSM 16923</name>
    <dbReference type="NCBI Taxonomy" id="1122953"/>
    <lineage>
        <taxon>Bacteria</taxon>
        <taxon>Thermotogati</taxon>
        <taxon>Thermotogota</taxon>
        <taxon>Thermotogae</taxon>
        <taxon>Petrotogales</taxon>
        <taxon>Petrotogaceae</taxon>
        <taxon>Petrotoga</taxon>
    </lineage>
</organism>
<dbReference type="Proteomes" id="UP000236950">
    <property type="component" value="Unassembled WGS sequence"/>
</dbReference>
<feature type="binding site" evidence="9">
    <location>
        <position position="100"/>
    </location>
    <ligand>
        <name>ATP</name>
        <dbReference type="ChEBI" id="CHEBI:30616"/>
    </ligand>
</feature>
<dbReference type="GO" id="GO:0005524">
    <property type="term" value="F:ATP binding"/>
    <property type="evidence" value="ECO:0007669"/>
    <property type="project" value="UniProtKB-KW"/>
</dbReference>
<dbReference type="InterPro" id="IPR004821">
    <property type="entry name" value="Cyt_trans-like"/>
</dbReference>
<comment type="catalytic activity">
    <reaction evidence="8 9">
        <text>(R)-4'-phosphopantetheine + ATP + H(+) = 3'-dephospho-CoA + diphosphate</text>
        <dbReference type="Rhea" id="RHEA:19801"/>
        <dbReference type="ChEBI" id="CHEBI:15378"/>
        <dbReference type="ChEBI" id="CHEBI:30616"/>
        <dbReference type="ChEBI" id="CHEBI:33019"/>
        <dbReference type="ChEBI" id="CHEBI:57328"/>
        <dbReference type="ChEBI" id="CHEBI:61723"/>
        <dbReference type="EC" id="2.7.7.3"/>
    </reaction>
</comment>
<comment type="function">
    <text evidence="9">Reversibly transfers an adenylyl group from ATP to 4'-phosphopantetheine, yielding dephospho-CoA (dPCoA) and pyrophosphate.</text>
</comment>
<dbReference type="GO" id="GO:0005737">
    <property type="term" value="C:cytoplasm"/>
    <property type="evidence" value="ECO:0007669"/>
    <property type="project" value="UniProtKB-SubCell"/>
</dbReference>
<keyword evidence="2 9" id="KW-0808">Transferase</keyword>